<name>A0A1G6MXD4_9FIRM</name>
<sequence length="348" mass="40790">MLLYNEVVKQTLNLLHLHKDEWETRYNGYLTKIKKNENKQVKFETPVKKPLFVYTTVSNETKTNPKWYLRFMGQNVGILLKKDNEILLCLRQKDYDNNRDAFKDDTFDIEPGDYRWDDCPEAIKFRDFFKNYGGKKHKKNHEHTVESAFLSDLEKKKGKNKKLKGIQPVEIRKKRFQMPTPLKASNLYKVTSKELLSLDDYFKYAAQYGGGIDILARRRNKKQSVTQSFITVIELKDKHDKKEPPEKVMYQAIAYATFIHELIRSNAADGIGWYNLFLDNKKRKIPDELVIKCVVAMPGLNVVALDKELGKNNLNVLMPFNNSKDKLELLFINLDDKTYGVKDYSEKL</sequence>
<protein>
    <submittedName>
        <fullName evidence="1">Uncharacterized protein</fullName>
    </submittedName>
</protein>
<keyword evidence="2" id="KW-1185">Reference proteome</keyword>
<gene>
    <name evidence="1" type="ORF">SAMN04487864_11125</name>
</gene>
<reference evidence="2" key="1">
    <citation type="submission" date="2016-10" db="EMBL/GenBank/DDBJ databases">
        <authorList>
            <person name="Varghese N."/>
            <person name="Submissions S."/>
        </authorList>
    </citation>
    <scope>NUCLEOTIDE SEQUENCE [LARGE SCALE GENOMIC DNA]</scope>
    <source>
        <strain evidence="2">DSM 11005</strain>
    </source>
</reference>
<evidence type="ECO:0000313" key="1">
    <source>
        <dbReference type="EMBL" id="SDC60199.1"/>
    </source>
</evidence>
<accession>A0A1G6MXD4</accession>
<dbReference type="EMBL" id="FMYW01000011">
    <property type="protein sequence ID" value="SDC60199.1"/>
    <property type="molecule type" value="Genomic_DNA"/>
</dbReference>
<dbReference type="AlphaFoldDB" id="A0A1G6MXD4"/>
<dbReference type="Proteomes" id="UP000198943">
    <property type="component" value="Unassembled WGS sequence"/>
</dbReference>
<organism evidence="1 2">
    <name type="scientific">Succiniclasticum ruminis</name>
    <dbReference type="NCBI Taxonomy" id="40841"/>
    <lineage>
        <taxon>Bacteria</taxon>
        <taxon>Bacillati</taxon>
        <taxon>Bacillota</taxon>
        <taxon>Negativicutes</taxon>
        <taxon>Acidaminococcales</taxon>
        <taxon>Acidaminococcaceae</taxon>
        <taxon>Succiniclasticum</taxon>
    </lineage>
</organism>
<proteinExistence type="predicted"/>
<evidence type="ECO:0000313" key="2">
    <source>
        <dbReference type="Proteomes" id="UP000198943"/>
    </source>
</evidence>